<comment type="caution">
    <text evidence="1">The sequence shown here is derived from an EMBL/GenBank/DDBJ whole genome shotgun (WGS) entry which is preliminary data.</text>
</comment>
<dbReference type="Proteomes" id="UP000243542">
    <property type="component" value="Unassembled WGS sequence"/>
</dbReference>
<keyword evidence="2" id="KW-1185">Reference proteome</keyword>
<protein>
    <submittedName>
        <fullName evidence="1">Uncharacterized protein</fullName>
    </submittedName>
</protein>
<dbReference type="RefSeq" id="WP_098513171.1">
    <property type="nucleotide sequence ID" value="NZ_JBIAKZ010000001.1"/>
</dbReference>
<proteinExistence type="predicted"/>
<dbReference type="EMBL" id="PDJK01000002">
    <property type="protein sequence ID" value="PFG49229.1"/>
    <property type="molecule type" value="Genomic_DNA"/>
</dbReference>
<evidence type="ECO:0000313" key="1">
    <source>
        <dbReference type="EMBL" id="PFG49229.1"/>
    </source>
</evidence>
<name>A0A2A9FFP4_9PSEU</name>
<organism evidence="1 2">
    <name type="scientific">Amycolatopsis sulphurea</name>
    <dbReference type="NCBI Taxonomy" id="76022"/>
    <lineage>
        <taxon>Bacteria</taxon>
        <taxon>Bacillati</taxon>
        <taxon>Actinomycetota</taxon>
        <taxon>Actinomycetes</taxon>
        <taxon>Pseudonocardiales</taxon>
        <taxon>Pseudonocardiaceae</taxon>
        <taxon>Amycolatopsis</taxon>
    </lineage>
</organism>
<sequence length="75" mass="8152">MTAAVTPRVDVTQAGGKDTFVRSIRHEFATCLEMMVEASEQEWQSQTQCDLGERSATWPVTCSTRRTAASAISAG</sequence>
<accession>A0A2A9FFP4</accession>
<reference evidence="1 2" key="1">
    <citation type="submission" date="2017-10" db="EMBL/GenBank/DDBJ databases">
        <title>Sequencing the genomes of 1000 actinobacteria strains.</title>
        <authorList>
            <person name="Klenk H.-P."/>
        </authorList>
    </citation>
    <scope>NUCLEOTIDE SEQUENCE [LARGE SCALE GENOMIC DNA]</scope>
    <source>
        <strain evidence="1 2">DSM 46092</strain>
    </source>
</reference>
<evidence type="ECO:0000313" key="2">
    <source>
        <dbReference type="Proteomes" id="UP000243542"/>
    </source>
</evidence>
<dbReference type="AlphaFoldDB" id="A0A2A9FFP4"/>
<gene>
    <name evidence="1" type="ORF">ATK36_4369</name>
</gene>